<organism evidence="2 3">
    <name type="scientific">Plakobranchus ocellatus</name>
    <dbReference type="NCBI Taxonomy" id="259542"/>
    <lineage>
        <taxon>Eukaryota</taxon>
        <taxon>Metazoa</taxon>
        <taxon>Spiralia</taxon>
        <taxon>Lophotrochozoa</taxon>
        <taxon>Mollusca</taxon>
        <taxon>Gastropoda</taxon>
        <taxon>Heterobranchia</taxon>
        <taxon>Euthyneura</taxon>
        <taxon>Panpulmonata</taxon>
        <taxon>Sacoglossa</taxon>
        <taxon>Placobranchoidea</taxon>
        <taxon>Plakobranchidae</taxon>
        <taxon>Plakobranchus</taxon>
    </lineage>
</organism>
<evidence type="ECO:0000256" key="1">
    <source>
        <dbReference type="SAM" id="MobiDB-lite"/>
    </source>
</evidence>
<comment type="caution">
    <text evidence="2">The sequence shown here is derived from an EMBL/GenBank/DDBJ whole genome shotgun (WGS) entry which is preliminary data.</text>
</comment>
<dbReference type="Proteomes" id="UP000735302">
    <property type="component" value="Unassembled WGS sequence"/>
</dbReference>
<keyword evidence="3" id="KW-1185">Reference proteome</keyword>
<proteinExistence type="predicted"/>
<sequence>MFLRRHRVRSRNSVIRLGIPAREYLPYRLDDDGFDGGCICDSGICGGNDDNNDDDDDDDDDVDDDVDDDDDDDDGDDVHEDL</sequence>
<accession>A0AAV3YJF1</accession>
<feature type="compositionally biased region" description="Acidic residues" evidence="1">
    <location>
        <begin position="50"/>
        <end position="82"/>
    </location>
</feature>
<gene>
    <name evidence="2" type="ORF">PoB_000936500</name>
</gene>
<dbReference type="EMBL" id="BLXT01001042">
    <property type="protein sequence ID" value="GFN82859.1"/>
    <property type="molecule type" value="Genomic_DNA"/>
</dbReference>
<name>A0AAV3YJF1_9GAST</name>
<feature type="region of interest" description="Disordered" evidence="1">
    <location>
        <begin position="45"/>
        <end position="82"/>
    </location>
</feature>
<evidence type="ECO:0000313" key="2">
    <source>
        <dbReference type="EMBL" id="GFN82859.1"/>
    </source>
</evidence>
<protein>
    <submittedName>
        <fullName evidence="2">Uncharacterized protein</fullName>
    </submittedName>
</protein>
<reference evidence="2 3" key="1">
    <citation type="journal article" date="2021" name="Elife">
        <title>Chloroplast acquisition without the gene transfer in kleptoplastic sea slugs, Plakobranchus ocellatus.</title>
        <authorList>
            <person name="Maeda T."/>
            <person name="Takahashi S."/>
            <person name="Yoshida T."/>
            <person name="Shimamura S."/>
            <person name="Takaki Y."/>
            <person name="Nagai Y."/>
            <person name="Toyoda A."/>
            <person name="Suzuki Y."/>
            <person name="Arimoto A."/>
            <person name="Ishii H."/>
            <person name="Satoh N."/>
            <person name="Nishiyama T."/>
            <person name="Hasebe M."/>
            <person name="Maruyama T."/>
            <person name="Minagawa J."/>
            <person name="Obokata J."/>
            <person name="Shigenobu S."/>
        </authorList>
    </citation>
    <scope>NUCLEOTIDE SEQUENCE [LARGE SCALE GENOMIC DNA]</scope>
</reference>
<dbReference type="AlphaFoldDB" id="A0AAV3YJF1"/>
<evidence type="ECO:0000313" key="3">
    <source>
        <dbReference type="Proteomes" id="UP000735302"/>
    </source>
</evidence>